<dbReference type="RefSeq" id="WP_404593520.1">
    <property type="nucleotide sequence ID" value="NZ_JBIYEW010000003.1"/>
</dbReference>
<sequence>MLIDTHTHLGGFQAIEELAGVMRTRNDVASWRTKYPEIFERMQREEPSDNSAALLEAMDKNGVDVAVVQPTVGISNEFISAIAKRHPGRFVPLATATGWPWAPDPLAPLPDASVPVHVAGIADRAVNELGFAGIGETNTQILTAHVDPRLVAADFAPLMDVLAPRHLPIQLPTGWTQFPGNLHYQDPMWVDELAARHPGVPIILTKMGRSIQRYFDSCLTVALRNRNVYLDVVGTSADHLRTALNALGPDRIMFGTDWSYTWRYLTAPDDVHSTAMRIVEAAKVTKDEAAGIFERTARTVFAIG</sequence>
<dbReference type="Gene3D" id="3.20.20.140">
    <property type="entry name" value="Metal-dependent hydrolases"/>
    <property type="match status" value="1"/>
</dbReference>
<organism evidence="3 4">
    <name type="scientific">Paenarthrobacter histidinolovorans</name>
    <dbReference type="NCBI Taxonomy" id="43664"/>
    <lineage>
        <taxon>Bacteria</taxon>
        <taxon>Bacillati</taxon>
        <taxon>Actinomycetota</taxon>
        <taxon>Actinomycetes</taxon>
        <taxon>Micrococcales</taxon>
        <taxon>Micrococcaceae</taxon>
        <taxon>Paenarthrobacter</taxon>
    </lineage>
</organism>
<evidence type="ECO:0000313" key="4">
    <source>
        <dbReference type="Proteomes" id="UP001620520"/>
    </source>
</evidence>
<evidence type="ECO:0000256" key="1">
    <source>
        <dbReference type="ARBA" id="ARBA00023239"/>
    </source>
</evidence>
<dbReference type="Pfam" id="PF04909">
    <property type="entry name" value="Amidohydro_2"/>
    <property type="match status" value="1"/>
</dbReference>
<feature type="domain" description="Amidohydrolase-related" evidence="2">
    <location>
        <begin position="3"/>
        <end position="301"/>
    </location>
</feature>
<evidence type="ECO:0000259" key="2">
    <source>
        <dbReference type="Pfam" id="PF04909"/>
    </source>
</evidence>
<dbReference type="InterPro" id="IPR032466">
    <property type="entry name" value="Metal_Hydrolase"/>
</dbReference>
<dbReference type="GO" id="GO:0016787">
    <property type="term" value="F:hydrolase activity"/>
    <property type="evidence" value="ECO:0007669"/>
    <property type="project" value="UniProtKB-KW"/>
</dbReference>
<keyword evidence="4" id="KW-1185">Reference proteome</keyword>
<protein>
    <submittedName>
        <fullName evidence="3">TIM-barrel fold metal-dependent hydrolase</fullName>
    </submittedName>
</protein>
<dbReference type="InterPro" id="IPR006680">
    <property type="entry name" value="Amidohydro-rel"/>
</dbReference>
<dbReference type="SUPFAM" id="SSF51556">
    <property type="entry name" value="Metallo-dependent hydrolases"/>
    <property type="match status" value="1"/>
</dbReference>
<dbReference type="Proteomes" id="UP001620520">
    <property type="component" value="Unassembled WGS sequence"/>
</dbReference>
<proteinExistence type="predicted"/>
<evidence type="ECO:0000313" key="3">
    <source>
        <dbReference type="EMBL" id="MFK4637728.1"/>
    </source>
</evidence>
<dbReference type="InterPro" id="IPR032465">
    <property type="entry name" value="ACMSD"/>
</dbReference>
<gene>
    <name evidence="3" type="ORF">ABIA52_000617</name>
</gene>
<dbReference type="PANTHER" id="PTHR21240:SF28">
    <property type="entry name" value="ISO-OROTATE DECARBOXYLASE (EUROFUNG)"/>
    <property type="match status" value="1"/>
</dbReference>
<accession>A0ABW8N142</accession>
<name>A0ABW8N142_9MICC</name>
<comment type="caution">
    <text evidence="3">The sequence shown here is derived from an EMBL/GenBank/DDBJ whole genome shotgun (WGS) entry which is preliminary data.</text>
</comment>
<dbReference type="EMBL" id="JBIYEW010000003">
    <property type="protein sequence ID" value="MFK4637728.1"/>
    <property type="molecule type" value="Genomic_DNA"/>
</dbReference>
<reference evidence="3 4" key="1">
    <citation type="submission" date="2024-10" db="EMBL/GenBank/DDBJ databases">
        <title>Novel secondary metabolite-producing bacteria for plant disease control.</title>
        <authorList>
            <person name="Chevrette M."/>
        </authorList>
    </citation>
    <scope>NUCLEOTIDE SEQUENCE [LARGE SCALE GENOMIC DNA]</scope>
    <source>
        <strain evidence="3 4">J30 TE3557</strain>
    </source>
</reference>
<dbReference type="PANTHER" id="PTHR21240">
    <property type="entry name" value="2-AMINO-3-CARBOXYLMUCONATE-6-SEMIALDEHYDE DECARBOXYLASE"/>
    <property type="match status" value="1"/>
</dbReference>
<keyword evidence="1" id="KW-0456">Lyase</keyword>
<keyword evidence="3" id="KW-0378">Hydrolase</keyword>